<reference evidence="15" key="2">
    <citation type="submission" date="2013-12" db="EMBL/GenBank/DDBJ databases">
        <authorList>
            <person name="Yu Y."/>
            <person name="Lee S."/>
            <person name="de Baynast K."/>
            <person name="Wissotski M."/>
            <person name="Liu L."/>
            <person name="Talag J."/>
            <person name="Goicoechea J."/>
            <person name="Angelova A."/>
            <person name="Jetty R."/>
            <person name="Kudrna D."/>
            <person name="Golser W."/>
            <person name="Rivera L."/>
            <person name="Zhang J."/>
            <person name="Wing R."/>
        </authorList>
    </citation>
    <scope>NUCLEOTIDE SEQUENCE</scope>
</reference>
<keyword evidence="4" id="KW-0677">Repeat</keyword>
<dbReference type="Gramene" id="LPERR04G21350.1">
    <property type="protein sequence ID" value="LPERR04G21350.1"/>
    <property type="gene ID" value="LPERR04G21350"/>
</dbReference>
<dbReference type="InterPro" id="IPR003656">
    <property type="entry name" value="Znf_BED"/>
</dbReference>
<feature type="region of interest" description="Disordered" evidence="12">
    <location>
        <begin position="105"/>
        <end position="130"/>
    </location>
</feature>
<dbReference type="SMART" id="SM00614">
    <property type="entry name" value="ZnF_BED"/>
    <property type="match status" value="1"/>
</dbReference>
<dbReference type="GO" id="GO:0051707">
    <property type="term" value="P:response to other organism"/>
    <property type="evidence" value="ECO:0007669"/>
    <property type="project" value="UniProtKB-ARBA"/>
</dbReference>
<feature type="domain" description="BED-type" evidence="13">
    <location>
        <begin position="132"/>
        <end position="190"/>
    </location>
</feature>
<feature type="compositionally biased region" description="Basic and acidic residues" evidence="12">
    <location>
        <begin position="895"/>
        <end position="904"/>
    </location>
</feature>
<keyword evidence="9" id="KW-0067">ATP-binding</keyword>
<keyword evidence="2" id="KW-0433">Leucine-rich repeat</keyword>
<dbReference type="EnsemblPlants" id="LPERR04G21350.1">
    <property type="protein sequence ID" value="LPERR04G21350.1"/>
    <property type="gene ID" value="LPERR04G21350"/>
</dbReference>
<dbReference type="InterPro" id="IPR032675">
    <property type="entry name" value="LRR_dom_sf"/>
</dbReference>
<evidence type="ECO:0000256" key="3">
    <source>
        <dbReference type="ARBA" id="ARBA00022723"/>
    </source>
</evidence>
<evidence type="ECO:0000256" key="12">
    <source>
        <dbReference type="SAM" id="MobiDB-lite"/>
    </source>
</evidence>
<dbReference type="InterPro" id="IPR058922">
    <property type="entry name" value="WHD_DRP"/>
</dbReference>
<evidence type="ECO:0000256" key="2">
    <source>
        <dbReference type="ARBA" id="ARBA00022614"/>
    </source>
</evidence>
<accession>A0A0D9W9P6</accession>
<dbReference type="SUPFAM" id="SSF52058">
    <property type="entry name" value="L domain-like"/>
    <property type="match status" value="3"/>
</dbReference>
<dbReference type="eggNOG" id="KOG4658">
    <property type="taxonomic scope" value="Eukaryota"/>
</dbReference>
<dbReference type="InterPro" id="IPR041118">
    <property type="entry name" value="Rx_N"/>
</dbReference>
<sequence>MEEVEADLLEGRIGWLAETILENLHAHKLDEWICLVGLANDTKKLRSEIERVEAAITTVKGRAIGNRSLTRSLGRLRDLLYDADDVVDELDYFRLEQQVQGDAWHGAPESLDEDAAEQIERSTRGHIGEERRKRSKVWNHFNIEEEENGKATLSRCIDCHTVVKCGSKNGTSVLHNHRKSKNCTNNRRQSNQPLNLPSDTEGATNGNSIGRKRMRTEGPSTDHAAVNMHSWNKAELSSTIQQMTYQLQEVMSQVIRLRGSDNIVSLDLHHSTSSYSHLSTSSILQRKIYGRVQEKNNIIKQVTEAKSDGFTILPIVGIGGIGKTALAQFVYNDPVVVNSFQQRIWLWVSNNNFDDVQLTRDMLDFVCQENHERLCSFAKLQEMLMGYMKSKRLLLILDDVWQDMTYGRLNKLLAPLKSNDAKGNVILVTTRILSVAKRIGTIEPFELGILEKEDSWLLLKSCACGDENHELCASLSTIGHKIEDKLKGNPLAVETAGELLREHHTVDHWNNILKTEVWKSLQLSGGIMRSLERSYDHLPIHLQQCFCYCSLFPKGYSFSKAQLMQICIAQGFVEKSSEKLEQKGLEYLDELVNSGFFLWSSLEKFAIHDLMHDLARIISRTEYAIIDGSDGRDLAPTIRHLSIVTDSAYREDRLGNISRNEEFEKSLMKVTSRNKLRTLVLIGRYDPHFFKSFRDAFKEAKNLRLLQITATYVDLESFLSSLVNSTHLRYLRLENQEYHGVLPQALCKCYHLQVLDIGSWGTPKIPDDMNNLVSLCHLVARNRVCSSIANIGKMTSLQGLNNFVVRNLSGFEVTQLKSMNKLVQLGVCRLKNVRTQEEACEASLKDKHHLEKLSLSWKDAWNGYDYENEEDSDYENEEDSDYENEGLSDYENEMDSDRSSEPSVDVEHHIDMDTQIQGEVPTGSSDTSGALSLQHHTGMISASSMDNKTEERLPMGDANDAASSEHHTDICSQLSFSKVIDGLEPHNSLKHLRISGYNGAEPPTWLSSSLTCLQKLHLQSCGEWQRVPLESLCLLKKLVLIKMRNATELSIPSLEKLVIINLPKLNRCSCTSARDLNSSLRVLKIMKCPVLEIIPLFENYQQYKIEQPSLLSHLSVLTIRGCPNLQVHIPLPPSTNFSNLSITEVSTLPRMYMDGLLREMSIGVDLHFNDTFDEHSGYIELDDKVLSYHNLRFLIILKIIGCRNLTTISFEGLRQLTCLKKLTISNCPKLLSSINSAELTSEDMAGANRSNLPSLESLDIADCGITGKWLSLMLQHVQALRELSLHHCEQIIGLSIGEEENNQSNLMSATGAQSLGCPSRDKILHLPLNLIPSLKKIAWFSYFTLHGIKEGFAGLTSLEELEIKGEEKYYLDSPLAYNNGNDEQEDGRLFLPLSLGELEIKFVRSIKTLQICFPGNLTCLKKLHVWENSTLTSLQLHSCTALQELTIKDCQSLNSLEGLKSLSNLRFLKAHRCLGDHRDDGRCLLPQSLEEIYVDEYSLETLQPCFQSHLTCLKKLEIKRSASLKYLELQSCMALEELDIQCCLSLSTLEGLQSIHGLRRIQVLWAASLASLELQSCIALEELTIRWCESLATLEGLASLCSLKHLELKGCPRLSPCLESLSGQGYEPSPRLERLEIDDPSILTTSFCKHLTSLQRLELSICGRKVTRLTDEQERALQLLTSLQELQFEHGYNLIDFPTGLHSLPSLKRLGISFCKSIARLPEMDLPTSLEELLSVGVAKS</sequence>
<dbReference type="GO" id="GO:0003677">
    <property type="term" value="F:DNA binding"/>
    <property type="evidence" value="ECO:0007669"/>
    <property type="project" value="InterPro"/>
</dbReference>
<keyword evidence="7" id="KW-0611">Plant defense</keyword>
<dbReference type="Gene3D" id="3.40.50.300">
    <property type="entry name" value="P-loop containing nucleotide triphosphate hydrolases"/>
    <property type="match status" value="1"/>
</dbReference>
<dbReference type="HOGENOM" id="CLU_000837_8_4_1"/>
<evidence type="ECO:0000259" key="13">
    <source>
        <dbReference type="PROSITE" id="PS50808"/>
    </source>
</evidence>
<feature type="region of interest" description="Disordered" evidence="12">
    <location>
        <begin position="866"/>
        <end position="904"/>
    </location>
</feature>
<reference evidence="14 15" key="1">
    <citation type="submission" date="2012-08" db="EMBL/GenBank/DDBJ databases">
        <title>Oryza genome evolution.</title>
        <authorList>
            <person name="Wing R.A."/>
        </authorList>
    </citation>
    <scope>NUCLEOTIDE SEQUENCE</scope>
</reference>
<dbReference type="InterPro" id="IPR056789">
    <property type="entry name" value="LRR_R13L1-DRL21"/>
</dbReference>
<dbReference type="PANTHER" id="PTHR36766:SF73">
    <property type="entry name" value="NB-ARC DOMAIN-CONTAINING PROTEIN"/>
    <property type="match status" value="1"/>
</dbReference>
<dbReference type="SUPFAM" id="SSF57667">
    <property type="entry name" value="beta-beta-alpha zinc fingers"/>
    <property type="match status" value="1"/>
</dbReference>
<dbReference type="InterPro" id="IPR027417">
    <property type="entry name" value="P-loop_NTPase"/>
</dbReference>
<dbReference type="Gene3D" id="1.10.8.430">
    <property type="entry name" value="Helical domain of apoptotic protease-activating factors"/>
    <property type="match status" value="1"/>
</dbReference>
<evidence type="ECO:0000256" key="10">
    <source>
        <dbReference type="ARBA" id="ARBA00023054"/>
    </source>
</evidence>
<evidence type="ECO:0000256" key="7">
    <source>
        <dbReference type="ARBA" id="ARBA00022821"/>
    </source>
</evidence>
<feature type="region of interest" description="Disordered" evidence="12">
    <location>
        <begin position="945"/>
        <end position="966"/>
    </location>
</feature>
<dbReference type="GO" id="GO:0005524">
    <property type="term" value="F:ATP binding"/>
    <property type="evidence" value="ECO:0007669"/>
    <property type="project" value="UniProtKB-KW"/>
</dbReference>
<dbReference type="Proteomes" id="UP000032180">
    <property type="component" value="Chromosome 4"/>
</dbReference>
<dbReference type="InterPro" id="IPR055414">
    <property type="entry name" value="LRR_R13L4/SHOC2-like"/>
</dbReference>
<evidence type="ECO:0000256" key="4">
    <source>
        <dbReference type="ARBA" id="ARBA00022737"/>
    </source>
</evidence>
<comment type="similarity">
    <text evidence="1">Belongs to the disease resistance NB-LRR family.</text>
</comment>
<evidence type="ECO:0000256" key="1">
    <source>
        <dbReference type="ARBA" id="ARBA00008894"/>
    </source>
</evidence>
<dbReference type="InterPro" id="IPR002182">
    <property type="entry name" value="NB-ARC"/>
</dbReference>
<feature type="compositionally biased region" description="Basic and acidic residues" evidence="12">
    <location>
        <begin position="118"/>
        <end position="130"/>
    </location>
</feature>
<dbReference type="GO" id="GO:0008270">
    <property type="term" value="F:zinc ion binding"/>
    <property type="evidence" value="ECO:0007669"/>
    <property type="project" value="UniProtKB-KW"/>
</dbReference>
<dbReference type="InterPro" id="IPR042197">
    <property type="entry name" value="Apaf_helical"/>
</dbReference>
<dbReference type="Pfam" id="PF18052">
    <property type="entry name" value="Rx_N"/>
    <property type="match status" value="1"/>
</dbReference>
<dbReference type="InterPro" id="IPR036236">
    <property type="entry name" value="Znf_C2H2_sf"/>
</dbReference>
<keyword evidence="6 11" id="KW-0863">Zinc-finger</keyword>
<name>A0A0D9W9P6_9ORYZ</name>
<dbReference type="Pfam" id="PF25019">
    <property type="entry name" value="LRR_R13L1-DRL21"/>
    <property type="match status" value="1"/>
</dbReference>
<dbReference type="Pfam" id="PF23559">
    <property type="entry name" value="WHD_DRP"/>
    <property type="match status" value="1"/>
</dbReference>
<keyword evidence="15" id="KW-1185">Reference proteome</keyword>
<evidence type="ECO:0000313" key="14">
    <source>
        <dbReference type="EnsemblPlants" id="LPERR04G21350.1"/>
    </source>
</evidence>
<evidence type="ECO:0000256" key="5">
    <source>
        <dbReference type="ARBA" id="ARBA00022741"/>
    </source>
</evidence>
<proteinExistence type="inferred from homology"/>
<dbReference type="SUPFAM" id="SSF52540">
    <property type="entry name" value="P-loop containing nucleoside triphosphate hydrolases"/>
    <property type="match status" value="1"/>
</dbReference>
<evidence type="ECO:0000256" key="6">
    <source>
        <dbReference type="ARBA" id="ARBA00022771"/>
    </source>
</evidence>
<feature type="compositionally biased region" description="Acidic residues" evidence="12">
    <location>
        <begin position="866"/>
        <end position="894"/>
    </location>
</feature>
<feature type="compositionally biased region" description="Polar residues" evidence="12">
    <location>
        <begin position="182"/>
        <end position="208"/>
    </location>
</feature>
<dbReference type="GO" id="GO:0006952">
    <property type="term" value="P:defense response"/>
    <property type="evidence" value="ECO:0007669"/>
    <property type="project" value="UniProtKB-KW"/>
</dbReference>
<dbReference type="STRING" id="77586.A0A0D9W9P6"/>
<dbReference type="Gene3D" id="1.10.10.10">
    <property type="entry name" value="Winged helix-like DNA-binding domain superfamily/Winged helix DNA-binding domain"/>
    <property type="match status" value="1"/>
</dbReference>
<dbReference type="PRINTS" id="PR00364">
    <property type="entry name" value="DISEASERSIST"/>
</dbReference>
<keyword evidence="8" id="KW-0862">Zinc</keyword>
<dbReference type="PROSITE" id="PS50808">
    <property type="entry name" value="ZF_BED"/>
    <property type="match status" value="1"/>
</dbReference>
<organism evidence="14 15">
    <name type="scientific">Leersia perrieri</name>
    <dbReference type="NCBI Taxonomy" id="77586"/>
    <lineage>
        <taxon>Eukaryota</taxon>
        <taxon>Viridiplantae</taxon>
        <taxon>Streptophyta</taxon>
        <taxon>Embryophyta</taxon>
        <taxon>Tracheophyta</taxon>
        <taxon>Spermatophyta</taxon>
        <taxon>Magnoliopsida</taxon>
        <taxon>Liliopsida</taxon>
        <taxon>Poales</taxon>
        <taxon>Poaceae</taxon>
        <taxon>BOP clade</taxon>
        <taxon>Oryzoideae</taxon>
        <taxon>Oryzeae</taxon>
        <taxon>Oryzinae</taxon>
        <taxon>Leersia</taxon>
    </lineage>
</organism>
<keyword evidence="10" id="KW-0175">Coiled coil</keyword>
<feature type="region of interest" description="Disordered" evidence="12">
    <location>
        <begin position="174"/>
        <end position="220"/>
    </location>
</feature>
<evidence type="ECO:0000256" key="9">
    <source>
        <dbReference type="ARBA" id="ARBA00022840"/>
    </source>
</evidence>
<keyword evidence="3" id="KW-0479">Metal-binding</keyword>
<dbReference type="Pfam" id="PF00931">
    <property type="entry name" value="NB-ARC"/>
    <property type="match status" value="1"/>
</dbReference>
<evidence type="ECO:0000256" key="8">
    <source>
        <dbReference type="ARBA" id="ARBA00022833"/>
    </source>
</evidence>
<evidence type="ECO:0000256" key="11">
    <source>
        <dbReference type="PROSITE-ProRule" id="PRU00027"/>
    </source>
</evidence>
<reference evidence="14" key="3">
    <citation type="submission" date="2015-04" db="UniProtKB">
        <authorList>
            <consortium name="EnsemblPlants"/>
        </authorList>
    </citation>
    <scope>IDENTIFICATION</scope>
</reference>
<protein>
    <recommendedName>
        <fullName evidence="13">BED-type domain-containing protein</fullName>
    </recommendedName>
</protein>
<dbReference type="Gene3D" id="1.20.5.4130">
    <property type="match status" value="1"/>
</dbReference>
<evidence type="ECO:0000313" key="15">
    <source>
        <dbReference type="Proteomes" id="UP000032180"/>
    </source>
</evidence>
<dbReference type="Pfam" id="PF23598">
    <property type="entry name" value="LRR_14"/>
    <property type="match status" value="1"/>
</dbReference>
<dbReference type="GO" id="GO:0043531">
    <property type="term" value="F:ADP binding"/>
    <property type="evidence" value="ECO:0007669"/>
    <property type="project" value="InterPro"/>
</dbReference>
<keyword evidence="5" id="KW-0547">Nucleotide-binding</keyword>
<dbReference type="Gene3D" id="3.80.10.10">
    <property type="entry name" value="Ribonuclease Inhibitor"/>
    <property type="match status" value="5"/>
</dbReference>
<dbReference type="PANTHER" id="PTHR36766">
    <property type="entry name" value="PLANT BROAD-SPECTRUM MILDEW RESISTANCE PROTEIN RPW8"/>
    <property type="match status" value="1"/>
</dbReference>
<dbReference type="InterPro" id="IPR036388">
    <property type="entry name" value="WH-like_DNA-bd_sf"/>
</dbReference>